<dbReference type="Proteomes" id="UP000822688">
    <property type="component" value="Chromosome 1"/>
</dbReference>
<comment type="subcellular location">
    <subcellularLocation>
        <location evidence="1">Nucleus</location>
    </subcellularLocation>
</comment>
<keyword evidence="6" id="KW-0479">Metal-binding</keyword>
<dbReference type="InterPro" id="IPR013087">
    <property type="entry name" value="Znf_C2H2_type"/>
</dbReference>
<accession>A0A8T0J5P5</accession>
<dbReference type="Pfam" id="PF03106">
    <property type="entry name" value="WRKY"/>
    <property type="match status" value="1"/>
</dbReference>
<keyword evidence="11" id="KW-1185">Reference proteome</keyword>
<dbReference type="InterPro" id="IPR036576">
    <property type="entry name" value="WRKY_dom_sf"/>
</dbReference>
<gene>
    <name evidence="10" type="ORF">KC19_1G092200</name>
</gene>
<feature type="domain" description="WRKY" evidence="9">
    <location>
        <begin position="383"/>
        <end position="449"/>
    </location>
</feature>
<keyword evidence="4" id="KW-0804">Transcription</keyword>
<dbReference type="PANTHER" id="PTHR31429:SF106">
    <property type="entry name" value="WRKY TRANSCRIPTION FACTOR 31-RELATED"/>
    <property type="match status" value="1"/>
</dbReference>
<feature type="compositionally biased region" description="Polar residues" evidence="7">
    <location>
        <begin position="76"/>
        <end position="89"/>
    </location>
</feature>
<feature type="region of interest" description="Disordered" evidence="7">
    <location>
        <begin position="559"/>
        <end position="579"/>
    </location>
</feature>
<dbReference type="PANTHER" id="PTHR31429">
    <property type="entry name" value="WRKY TRANSCRIPTION FACTOR 36-RELATED"/>
    <property type="match status" value="1"/>
</dbReference>
<dbReference type="FunFam" id="2.20.25.80:FF:000002">
    <property type="entry name" value="probable WRKY transcription factor 31"/>
    <property type="match status" value="1"/>
</dbReference>
<dbReference type="PROSITE" id="PS00028">
    <property type="entry name" value="ZINC_FINGER_C2H2_1"/>
    <property type="match status" value="1"/>
</dbReference>
<feature type="compositionally biased region" description="Polar residues" evidence="7">
    <location>
        <begin position="302"/>
        <end position="319"/>
    </location>
</feature>
<evidence type="ECO:0000259" key="8">
    <source>
        <dbReference type="PROSITE" id="PS50157"/>
    </source>
</evidence>
<evidence type="ECO:0000256" key="6">
    <source>
        <dbReference type="PROSITE-ProRule" id="PRU00042"/>
    </source>
</evidence>
<name>A0A8T0J5P5_CERPU</name>
<reference evidence="10" key="1">
    <citation type="submission" date="2020-06" db="EMBL/GenBank/DDBJ databases">
        <title>WGS assembly of Ceratodon purpureus strain R40.</title>
        <authorList>
            <person name="Carey S.B."/>
            <person name="Jenkins J."/>
            <person name="Shu S."/>
            <person name="Lovell J.T."/>
            <person name="Sreedasyam A."/>
            <person name="Maumus F."/>
            <person name="Tiley G.P."/>
            <person name="Fernandez-Pozo N."/>
            <person name="Barry K."/>
            <person name="Chen C."/>
            <person name="Wang M."/>
            <person name="Lipzen A."/>
            <person name="Daum C."/>
            <person name="Saski C.A."/>
            <person name="Payton A.C."/>
            <person name="Mcbreen J.C."/>
            <person name="Conrad R.E."/>
            <person name="Kollar L.M."/>
            <person name="Olsson S."/>
            <person name="Huttunen S."/>
            <person name="Landis J.B."/>
            <person name="Wickett N.J."/>
            <person name="Johnson M.G."/>
            <person name="Rensing S.A."/>
            <person name="Grimwood J."/>
            <person name="Schmutz J."/>
            <person name="Mcdaniel S.F."/>
        </authorList>
    </citation>
    <scope>NUCLEOTIDE SEQUENCE</scope>
    <source>
        <strain evidence="10">R40</strain>
    </source>
</reference>
<dbReference type="EMBL" id="CM026421">
    <property type="protein sequence ID" value="KAG0590349.1"/>
    <property type="molecule type" value="Genomic_DNA"/>
</dbReference>
<evidence type="ECO:0000313" key="11">
    <source>
        <dbReference type="Proteomes" id="UP000822688"/>
    </source>
</evidence>
<feature type="compositionally biased region" description="Basic and acidic residues" evidence="7">
    <location>
        <begin position="42"/>
        <end position="54"/>
    </location>
</feature>
<dbReference type="GO" id="GO:0043565">
    <property type="term" value="F:sequence-specific DNA binding"/>
    <property type="evidence" value="ECO:0007669"/>
    <property type="project" value="InterPro"/>
</dbReference>
<evidence type="ECO:0000256" key="7">
    <source>
        <dbReference type="SAM" id="MobiDB-lite"/>
    </source>
</evidence>
<dbReference type="GO" id="GO:0003700">
    <property type="term" value="F:DNA-binding transcription factor activity"/>
    <property type="evidence" value="ECO:0007669"/>
    <property type="project" value="InterPro"/>
</dbReference>
<dbReference type="PROSITE" id="PS50811">
    <property type="entry name" value="WRKY"/>
    <property type="match status" value="1"/>
</dbReference>
<dbReference type="InterPro" id="IPR044810">
    <property type="entry name" value="WRKY_plant"/>
</dbReference>
<dbReference type="GO" id="GO:0005634">
    <property type="term" value="C:nucleus"/>
    <property type="evidence" value="ECO:0007669"/>
    <property type="project" value="UniProtKB-SubCell"/>
</dbReference>
<dbReference type="SMART" id="SM00774">
    <property type="entry name" value="WRKY"/>
    <property type="match status" value="1"/>
</dbReference>
<evidence type="ECO:0000259" key="9">
    <source>
        <dbReference type="PROSITE" id="PS50811"/>
    </source>
</evidence>
<evidence type="ECO:0000256" key="4">
    <source>
        <dbReference type="ARBA" id="ARBA00023163"/>
    </source>
</evidence>
<dbReference type="Gene3D" id="2.20.25.80">
    <property type="entry name" value="WRKY domain"/>
    <property type="match status" value="1"/>
</dbReference>
<feature type="compositionally biased region" description="Low complexity" evidence="7">
    <location>
        <begin position="323"/>
        <end position="340"/>
    </location>
</feature>
<comment type="caution">
    <text evidence="10">The sequence shown here is derived from an EMBL/GenBank/DDBJ whole genome shotgun (WGS) entry which is preliminary data.</text>
</comment>
<keyword evidence="5" id="KW-0539">Nucleus</keyword>
<keyword evidence="2" id="KW-0805">Transcription regulation</keyword>
<evidence type="ECO:0000256" key="1">
    <source>
        <dbReference type="ARBA" id="ARBA00004123"/>
    </source>
</evidence>
<feature type="region of interest" description="Disordered" evidence="7">
    <location>
        <begin position="148"/>
        <end position="175"/>
    </location>
</feature>
<sequence>MGTPNSESGDKESGVGRFSDMIMAGGNQKRSHGSSSAGRVDMVSKIDLSVKLDEDSVDEDEEMESSDGPEDLDTHMSLSRGNDHPMSTTVKDEETNSPQPKLKLASSQQYGGGSHENGHGTPGMPFKCESLGCESVFRERTELVSHSLIHRSTTASERSTVEDDSPPSSPAGSLSASAAFNQLKNELLAARTEIGRLCEENSRFRSMVTHLTTEYHNLQMHVVMSMQRHKDSLSRPVNQSSMTQSDSGTPKGHHGAEQGDSNMLHRGSPPKSPGSQQTMPKTSHIQYAQVEKNEDTPKSRPGSGTATPERSPSPSSLQATRLPISHSPSPSQEPEQLQDQNGWQANKAQKIAHNISVSNGVPITQVEADPNVRKARVSVRARSDAPTMNDGCQWRKYGQKMAKGNPCPRAYYRCTVAPGCPVRKQVQRCADDISILITTYEGTHNHPLAPAAAAMASTTSAAACMLLSGSSSSDMTRSLTAPPQFIHLASPSPQGNNQLHPSTTAVPTISASAPFPTITLDLTNNPTTQLSLRLNNTSGATPAWGCSPSGVTVAQTMSMQAPPQPSGTVHQHHSQMEPTSVGFRDQNQALPQQNSGAPLSLQESVTAATAAITSDPNFTAALAAAITSIISQQNQNRSFAQVAVNQGSQSSKSNHGVTVSASAFTSVVGSPARAVPGEAALSSILTSALMSMHEKEHPSAASSSPPLLKCVKPSATHGSLVVPDRAQHL</sequence>
<evidence type="ECO:0000256" key="5">
    <source>
        <dbReference type="ARBA" id="ARBA00023242"/>
    </source>
</evidence>
<feature type="compositionally biased region" description="Polar residues" evidence="7">
    <location>
        <begin position="273"/>
        <end position="286"/>
    </location>
</feature>
<protein>
    <submittedName>
        <fullName evidence="10">Uncharacterized protein</fullName>
    </submittedName>
</protein>
<dbReference type="SUPFAM" id="SSF118290">
    <property type="entry name" value="WRKY DNA-binding domain"/>
    <property type="match status" value="1"/>
</dbReference>
<feature type="compositionally biased region" description="Polar residues" evidence="7">
    <location>
        <begin position="559"/>
        <end position="569"/>
    </location>
</feature>
<evidence type="ECO:0000256" key="2">
    <source>
        <dbReference type="ARBA" id="ARBA00023015"/>
    </source>
</evidence>
<keyword evidence="6" id="KW-0862">Zinc</keyword>
<evidence type="ECO:0000313" key="10">
    <source>
        <dbReference type="EMBL" id="KAG0590349.1"/>
    </source>
</evidence>
<keyword evidence="3" id="KW-0238">DNA-binding</keyword>
<feature type="domain" description="C2H2-type" evidence="8">
    <location>
        <begin position="126"/>
        <end position="155"/>
    </location>
</feature>
<feature type="region of interest" description="Disordered" evidence="7">
    <location>
        <begin position="226"/>
        <end position="343"/>
    </location>
</feature>
<proteinExistence type="predicted"/>
<evidence type="ECO:0000256" key="3">
    <source>
        <dbReference type="ARBA" id="ARBA00023125"/>
    </source>
</evidence>
<organism evidence="10 11">
    <name type="scientific">Ceratodon purpureus</name>
    <name type="common">Fire moss</name>
    <name type="synonym">Dicranum purpureum</name>
    <dbReference type="NCBI Taxonomy" id="3225"/>
    <lineage>
        <taxon>Eukaryota</taxon>
        <taxon>Viridiplantae</taxon>
        <taxon>Streptophyta</taxon>
        <taxon>Embryophyta</taxon>
        <taxon>Bryophyta</taxon>
        <taxon>Bryophytina</taxon>
        <taxon>Bryopsida</taxon>
        <taxon>Dicranidae</taxon>
        <taxon>Pseudoditrichales</taxon>
        <taxon>Ditrichaceae</taxon>
        <taxon>Ceratodon</taxon>
    </lineage>
</organism>
<dbReference type="PROSITE" id="PS50157">
    <property type="entry name" value="ZINC_FINGER_C2H2_2"/>
    <property type="match status" value="1"/>
</dbReference>
<dbReference type="AlphaFoldDB" id="A0A8T0J5P5"/>
<feature type="compositionally biased region" description="Polar residues" evidence="7">
    <location>
        <begin position="235"/>
        <end position="248"/>
    </location>
</feature>
<feature type="region of interest" description="Disordered" evidence="7">
    <location>
        <begin position="1"/>
        <end position="123"/>
    </location>
</feature>
<dbReference type="GO" id="GO:0008270">
    <property type="term" value="F:zinc ion binding"/>
    <property type="evidence" value="ECO:0007669"/>
    <property type="project" value="UniProtKB-KW"/>
</dbReference>
<dbReference type="InterPro" id="IPR003657">
    <property type="entry name" value="WRKY_dom"/>
</dbReference>
<feature type="compositionally biased region" description="Acidic residues" evidence="7">
    <location>
        <begin position="55"/>
        <end position="71"/>
    </location>
</feature>
<keyword evidence="6" id="KW-0863">Zinc-finger</keyword>